<dbReference type="PANTHER" id="PTHR43791">
    <property type="entry name" value="PERMEASE-RELATED"/>
    <property type="match status" value="1"/>
</dbReference>
<feature type="transmembrane region" description="Helical" evidence="8">
    <location>
        <begin position="111"/>
        <end position="133"/>
    </location>
</feature>
<dbReference type="InterPro" id="IPR011701">
    <property type="entry name" value="MFS"/>
</dbReference>
<gene>
    <name evidence="10" type="ORF">CEJ02_22990</name>
</gene>
<comment type="caution">
    <text evidence="10">The sequence shown here is derived from an EMBL/GenBank/DDBJ whole genome shotgun (WGS) entry which is preliminary data.</text>
</comment>
<dbReference type="Pfam" id="PF07690">
    <property type="entry name" value="MFS_1"/>
    <property type="match status" value="1"/>
</dbReference>
<dbReference type="PROSITE" id="PS50850">
    <property type="entry name" value="MFS"/>
    <property type="match status" value="1"/>
</dbReference>
<feature type="transmembrane region" description="Helical" evidence="8">
    <location>
        <begin position="338"/>
        <end position="359"/>
    </location>
</feature>
<protein>
    <submittedName>
        <fullName evidence="10">MFS transporter</fullName>
    </submittedName>
</protein>
<feature type="transmembrane region" description="Helical" evidence="8">
    <location>
        <begin position="17"/>
        <end position="34"/>
    </location>
</feature>
<evidence type="ECO:0000256" key="5">
    <source>
        <dbReference type="ARBA" id="ARBA00022692"/>
    </source>
</evidence>
<evidence type="ECO:0000256" key="6">
    <source>
        <dbReference type="ARBA" id="ARBA00022989"/>
    </source>
</evidence>
<dbReference type="PANTHER" id="PTHR43791:SF36">
    <property type="entry name" value="TRANSPORTER, PUTATIVE (AFU_ORTHOLOGUE AFUA_6G08340)-RELATED"/>
    <property type="match status" value="1"/>
</dbReference>
<dbReference type="InterPro" id="IPR036259">
    <property type="entry name" value="MFS_trans_sf"/>
</dbReference>
<feature type="transmembrane region" description="Helical" evidence="8">
    <location>
        <begin position="405"/>
        <end position="426"/>
    </location>
</feature>
<evidence type="ECO:0000256" key="4">
    <source>
        <dbReference type="ARBA" id="ARBA00022519"/>
    </source>
</evidence>
<feature type="domain" description="Major facilitator superfamily (MFS) profile" evidence="9">
    <location>
        <begin position="21"/>
        <end position="430"/>
    </location>
</feature>
<accession>A0A5V1ABN9</accession>
<feature type="transmembrane region" description="Helical" evidence="8">
    <location>
        <begin position="311"/>
        <end position="332"/>
    </location>
</feature>
<dbReference type="AlphaFoldDB" id="A0A5V1ABN9"/>
<proteinExistence type="predicted"/>
<dbReference type="GO" id="GO:0022857">
    <property type="term" value="F:transmembrane transporter activity"/>
    <property type="evidence" value="ECO:0007669"/>
    <property type="project" value="InterPro"/>
</dbReference>
<dbReference type="GO" id="GO:0005886">
    <property type="term" value="C:plasma membrane"/>
    <property type="evidence" value="ECO:0007669"/>
    <property type="project" value="UniProtKB-SubCell"/>
</dbReference>
<keyword evidence="3" id="KW-1003">Cell membrane</keyword>
<name>A0A5V1ABN9_SALER</name>
<evidence type="ECO:0000256" key="1">
    <source>
        <dbReference type="ARBA" id="ARBA00004429"/>
    </source>
</evidence>
<keyword evidence="4" id="KW-0997">Cell inner membrane</keyword>
<evidence type="ECO:0000256" key="2">
    <source>
        <dbReference type="ARBA" id="ARBA00022448"/>
    </source>
</evidence>
<organism evidence="10">
    <name type="scientific">Salmonella enterica</name>
    <name type="common">Salmonella choleraesuis</name>
    <dbReference type="NCBI Taxonomy" id="28901"/>
    <lineage>
        <taxon>Bacteria</taxon>
        <taxon>Pseudomonadati</taxon>
        <taxon>Pseudomonadota</taxon>
        <taxon>Gammaproteobacteria</taxon>
        <taxon>Enterobacterales</taxon>
        <taxon>Enterobacteriaceae</taxon>
        <taxon>Salmonella</taxon>
    </lineage>
</organism>
<feature type="transmembrane region" description="Helical" evidence="8">
    <location>
        <begin position="280"/>
        <end position="299"/>
    </location>
</feature>
<feature type="transmembrane region" description="Helical" evidence="8">
    <location>
        <begin position="145"/>
        <end position="168"/>
    </location>
</feature>
<feature type="transmembrane region" description="Helical" evidence="8">
    <location>
        <begin position="371"/>
        <end position="393"/>
    </location>
</feature>
<feature type="transmembrane region" description="Helical" evidence="8">
    <location>
        <begin position="247"/>
        <end position="268"/>
    </location>
</feature>
<dbReference type="Gene3D" id="1.20.1250.20">
    <property type="entry name" value="MFS general substrate transporter like domains"/>
    <property type="match status" value="2"/>
</dbReference>
<evidence type="ECO:0000256" key="8">
    <source>
        <dbReference type="SAM" id="Phobius"/>
    </source>
</evidence>
<reference evidence="10" key="1">
    <citation type="submission" date="2018-07" db="EMBL/GenBank/DDBJ databases">
        <authorList>
            <consortium name="GenomeTrakr network: Whole genome sequencing for foodborne pathogen traceback"/>
        </authorList>
    </citation>
    <scope>NUCLEOTIDE SEQUENCE</scope>
    <source>
        <strain evidence="10">CFSAN065048</strain>
    </source>
</reference>
<dbReference type="FunFam" id="1.20.1250.20:FF:000018">
    <property type="entry name" value="MFS transporter permease"/>
    <property type="match status" value="1"/>
</dbReference>
<evidence type="ECO:0000256" key="3">
    <source>
        <dbReference type="ARBA" id="ARBA00022475"/>
    </source>
</evidence>
<comment type="subcellular location">
    <subcellularLocation>
        <location evidence="1">Cell inner membrane</location>
        <topology evidence="1">Multi-pass membrane protein</topology>
    </subcellularLocation>
</comment>
<feature type="transmembrane region" description="Helical" evidence="8">
    <location>
        <begin position="86"/>
        <end position="105"/>
    </location>
</feature>
<feature type="transmembrane region" description="Helical" evidence="8">
    <location>
        <begin position="54"/>
        <end position="74"/>
    </location>
</feature>
<keyword evidence="6 8" id="KW-1133">Transmembrane helix</keyword>
<evidence type="ECO:0000313" key="10">
    <source>
        <dbReference type="EMBL" id="EBS9878486.1"/>
    </source>
</evidence>
<sequence length="435" mass="47628">MNPEKIQSIECRTIKKLTLHIVPLMILLYFLAFLDRNNMAYAAIALEDSLGITASAFGFASGIFFIGYFLFEIPSNAGTIKFGPRIWFARILISWGIFATLLGFVRTPMELYICRFMLGVCEAGFFPSVVYYFTVFFPEKYRTKILGLFIIVQPLSNAVGSPISGLILNIEHGWLGFEPWQLLFILEGVPPIIIGLLIPFIIKNSPKEVNYLNVEEKAWLINATDRNRSGSKITLTDFLKGIKHGKYLLYAMLNFGMVCGIYGFGMWLPSIITAISGDDIFHVSMIALIPYGLAAILVYPWSLWASRTKKIAVFAGISMVLAAIGLLGAVLFFSYSVFIALGFLCIASIGIYTSVPCFLSMPANISTGAAAAAGLAVVSSIGNIGGFVAPYAVGLLKDISNSNTPGLIFLSLCLFITGTICIFYCAKQREGVIHS</sequence>
<evidence type="ECO:0000259" key="9">
    <source>
        <dbReference type="PROSITE" id="PS50850"/>
    </source>
</evidence>
<dbReference type="CDD" id="cd17319">
    <property type="entry name" value="MFS_ExuT_GudP_like"/>
    <property type="match status" value="1"/>
</dbReference>
<keyword evidence="7 8" id="KW-0472">Membrane</keyword>
<evidence type="ECO:0000256" key="7">
    <source>
        <dbReference type="ARBA" id="ARBA00023136"/>
    </source>
</evidence>
<dbReference type="InterPro" id="IPR020846">
    <property type="entry name" value="MFS_dom"/>
</dbReference>
<dbReference type="SUPFAM" id="SSF103473">
    <property type="entry name" value="MFS general substrate transporter"/>
    <property type="match status" value="1"/>
</dbReference>
<feature type="transmembrane region" description="Helical" evidence="8">
    <location>
        <begin position="180"/>
        <end position="202"/>
    </location>
</feature>
<dbReference type="EMBL" id="AAGXGX010000033">
    <property type="protein sequence ID" value="EBS9878486.1"/>
    <property type="molecule type" value="Genomic_DNA"/>
</dbReference>
<keyword evidence="2" id="KW-0813">Transport</keyword>
<keyword evidence="5 8" id="KW-0812">Transmembrane</keyword>